<reference evidence="3 4" key="1">
    <citation type="journal article" date="2024" name="Nat. Commun.">
        <title>Phylogenomics reveals the evolutionary origins of lichenization in chlorophyte algae.</title>
        <authorList>
            <person name="Puginier C."/>
            <person name="Libourel C."/>
            <person name="Otte J."/>
            <person name="Skaloud P."/>
            <person name="Haon M."/>
            <person name="Grisel S."/>
            <person name="Petersen M."/>
            <person name="Berrin J.G."/>
            <person name="Delaux P.M."/>
            <person name="Dal Grande F."/>
            <person name="Keller J."/>
        </authorList>
    </citation>
    <scope>NUCLEOTIDE SEQUENCE [LARGE SCALE GENOMIC DNA]</scope>
    <source>
        <strain evidence="3 4">SAG 2043</strain>
    </source>
</reference>
<evidence type="ECO:0000313" key="3">
    <source>
        <dbReference type="EMBL" id="KAK9823968.1"/>
    </source>
</evidence>
<dbReference type="AlphaFoldDB" id="A0AAW1QR58"/>
<evidence type="ECO:0000259" key="2">
    <source>
        <dbReference type="PROSITE" id="PS50076"/>
    </source>
</evidence>
<dbReference type="InterPro" id="IPR051100">
    <property type="entry name" value="DnaJ_subfamily_B/C"/>
</dbReference>
<proteinExistence type="predicted"/>
<dbReference type="Gene3D" id="1.10.287.110">
    <property type="entry name" value="DnaJ domain"/>
    <property type="match status" value="1"/>
</dbReference>
<dbReference type="GO" id="GO:0030544">
    <property type="term" value="F:Hsp70 protein binding"/>
    <property type="evidence" value="ECO:0007669"/>
    <property type="project" value="TreeGrafter"/>
</dbReference>
<dbReference type="InterPro" id="IPR036869">
    <property type="entry name" value="J_dom_sf"/>
</dbReference>
<keyword evidence="4" id="KW-1185">Reference proteome</keyword>
<feature type="domain" description="J" evidence="2">
    <location>
        <begin position="95"/>
        <end position="151"/>
    </location>
</feature>
<dbReference type="Pfam" id="PF00226">
    <property type="entry name" value="DnaJ"/>
    <property type="match status" value="1"/>
</dbReference>
<evidence type="ECO:0000313" key="4">
    <source>
        <dbReference type="Proteomes" id="UP001489004"/>
    </source>
</evidence>
<sequence>MLQQKEAELAAMKARIQQQNAKLMQDKAAEAEAHRQQQAAAKREREEKEKRKSRLEAGFLEALTKAKQQALEEAATRKIPFADDAEVQRVLRSKSDYELLQLPQGADKATVRKKYKEMAVALHPDKCKVEHATDAFQRLVRAYQILAKYAR</sequence>
<gene>
    <name evidence="3" type="ORF">WJX72_006705</name>
</gene>
<comment type="caution">
    <text evidence="3">The sequence shown here is derived from an EMBL/GenBank/DDBJ whole genome shotgun (WGS) entry which is preliminary data.</text>
</comment>
<dbReference type="CDD" id="cd06257">
    <property type="entry name" value="DnaJ"/>
    <property type="match status" value="1"/>
</dbReference>
<dbReference type="GO" id="GO:0005789">
    <property type="term" value="C:endoplasmic reticulum membrane"/>
    <property type="evidence" value="ECO:0007669"/>
    <property type="project" value="TreeGrafter"/>
</dbReference>
<dbReference type="EMBL" id="JALJOR010000002">
    <property type="protein sequence ID" value="KAK9823968.1"/>
    <property type="molecule type" value="Genomic_DNA"/>
</dbReference>
<protein>
    <recommendedName>
        <fullName evidence="2">J domain-containing protein</fullName>
    </recommendedName>
</protein>
<dbReference type="SMART" id="SM00271">
    <property type="entry name" value="DnaJ"/>
    <property type="match status" value="1"/>
</dbReference>
<dbReference type="PANTHER" id="PTHR43908:SF3">
    <property type="entry name" value="AT29763P-RELATED"/>
    <property type="match status" value="1"/>
</dbReference>
<feature type="region of interest" description="Disordered" evidence="1">
    <location>
        <begin position="18"/>
        <end position="54"/>
    </location>
</feature>
<organism evidence="3 4">
    <name type="scientific">[Myrmecia] bisecta</name>
    <dbReference type="NCBI Taxonomy" id="41462"/>
    <lineage>
        <taxon>Eukaryota</taxon>
        <taxon>Viridiplantae</taxon>
        <taxon>Chlorophyta</taxon>
        <taxon>core chlorophytes</taxon>
        <taxon>Trebouxiophyceae</taxon>
        <taxon>Trebouxiales</taxon>
        <taxon>Trebouxiaceae</taxon>
        <taxon>Myrmecia</taxon>
    </lineage>
</organism>
<dbReference type="SUPFAM" id="SSF46565">
    <property type="entry name" value="Chaperone J-domain"/>
    <property type="match status" value="1"/>
</dbReference>
<dbReference type="PANTHER" id="PTHR43908">
    <property type="entry name" value="AT29763P-RELATED"/>
    <property type="match status" value="1"/>
</dbReference>
<dbReference type="PROSITE" id="PS50076">
    <property type="entry name" value="DNAJ_2"/>
    <property type="match status" value="1"/>
</dbReference>
<dbReference type="GO" id="GO:0071218">
    <property type="term" value="P:cellular response to misfolded protein"/>
    <property type="evidence" value="ECO:0007669"/>
    <property type="project" value="TreeGrafter"/>
</dbReference>
<evidence type="ECO:0000256" key="1">
    <source>
        <dbReference type="SAM" id="MobiDB-lite"/>
    </source>
</evidence>
<feature type="compositionally biased region" description="Basic and acidic residues" evidence="1">
    <location>
        <begin position="24"/>
        <end position="50"/>
    </location>
</feature>
<dbReference type="Proteomes" id="UP001489004">
    <property type="component" value="Unassembled WGS sequence"/>
</dbReference>
<accession>A0AAW1QR58</accession>
<name>A0AAW1QR58_9CHLO</name>
<dbReference type="InterPro" id="IPR001623">
    <property type="entry name" value="DnaJ_domain"/>
</dbReference>
<dbReference type="PRINTS" id="PR00625">
    <property type="entry name" value="JDOMAIN"/>
</dbReference>